<dbReference type="PANTHER" id="PTHR33710:SF62">
    <property type="entry name" value="DUF4283 DOMAIN PROTEIN"/>
    <property type="match status" value="1"/>
</dbReference>
<dbReference type="SUPFAM" id="SSF56219">
    <property type="entry name" value="DNase I-like"/>
    <property type="match status" value="1"/>
</dbReference>
<protein>
    <recommendedName>
        <fullName evidence="3">Endonuclease/exonuclease/phosphatase domain-containing protein</fullName>
    </recommendedName>
</protein>
<evidence type="ECO:0008006" key="3">
    <source>
        <dbReference type="Google" id="ProtNLM"/>
    </source>
</evidence>
<dbReference type="InterPro" id="IPR036691">
    <property type="entry name" value="Endo/exonu/phosph_ase_sf"/>
</dbReference>
<dbReference type="AlphaFoldDB" id="A0AAV3P781"/>
<evidence type="ECO:0000313" key="2">
    <source>
        <dbReference type="Proteomes" id="UP001454036"/>
    </source>
</evidence>
<dbReference type="EMBL" id="BAABME010001082">
    <property type="protein sequence ID" value="GAA0147459.1"/>
    <property type="molecule type" value="Genomic_DNA"/>
</dbReference>
<keyword evidence="2" id="KW-1185">Reference proteome</keyword>
<reference evidence="1 2" key="1">
    <citation type="submission" date="2024-01" db="EMBL/GenBank/DDBJ databases">
        <title>The complete chloroplast genome sequence of Lithospermum erythrorhizon: insights into the phylogenetic relationship among Boraginaceae species and the maternal lineages of purple gromwells.</title>
        <authorList>
            <person name="Okada T."/>
            <person name="Watanabe K."/>
        </authorList>
    </citation>
    <scope>NUCLEOTIDE SEQUENCE [LARGE SCALE GENOMIC DNA]</scope>
</reference>
<name>A0AAV3P781_LITER</name>
<evidence type="ECO:0000313" key="1">
    <source>
        <dbReference type="EMBL" id="GAA0147459.1"/>
    </source>
</evidence>
<accession>A0AAV3P781</accession>
<dbReference type="Proteomes" id="UP001454036">
    <property type="component" value="Unassembled WGS sequence"/>
</dbReference>
<proteinExistence type="predicted"/>
<dbReference type="PANTHER" id="PTHR33710">
    <property type="entry name" value="BNAC02G09200D PROTEIN"/>
    <property type="match status" value="1"/>
</dbReference>
<dbReference type="Gene3D" id="3.60.10.10">
    <property type="entry name" value="Endonuclease/exonuclease/phosphatase"/>
    <property type="match status" value="1"/>
</dbReference>
<organism evidence="1 2">
    <name type="scientific">Lithospermum erythrorhizon</name>
    <name type="common">Purple gromwell</name>
    <name type="synonym">Lithospermum officinale var. erythrorhizon</name>
    <dbReference type="NCBI Taxonomy" id="34254"/>
    <lineage>
        <taxon>Eukaryota</taxon>
        <taxon>Viridiplantae</taxon>
        <taxon>Streptophyta</taxon>
        <taxon>Embryophyta</taxon>
        <taxon>Tracheophyta</taxon>
        <taxon>Spermatophyta</taxon>
        <taxon>Magnoliopsida</taxon>
        <taxon>eudicotyledons</taxon>
        <taxon>Gunneridae</taxon>
        <taxon>Pentapetalae</taxon>
        <taxon>asterids</taxon>
        <taxon>lamiids</taxon>
        <taxon>Boraginales</taxon>
        <taxon>Boraginaceae</taxon>
        <taxon>Boraginoideae</taxon>
        <taxon>Lithospermeae</taxon>
        <taxon>Lithospermum</taxon>
    </lineage>
</organism>
<comment type="caution">
    <text evidence="1">The sequence shown here is derived from an EMBL/GenBank/DDBJ whole genome shotgun (WGS) entry which is preliminary data.</text>
</comment>
<gene>
    <name evidence="1" type="ORF">LIER_07149</name>
</gene>
<sequence length="181" mass="20976">MGDARGRKGGLALLWARDSIVEVKSYSSHHIEVFILEQASSPWRFVGFYGHHETNKRKFFWNLMRLVNGLPNVPTLFIGDFNEDCGMFDIGYTGFKHTWCNNFISRNSTRARLDRALASRDWKDSFPEAQLFHLSTNTSDHLPLLLELGDRMVGRKQLKSIFRFEEGWCLCDESREVVNQA</sequence>